<protein>
    <recommendedName>
        <fullName evidence="2">CRAL-TRIO domain-containing protein</fullName>
    </recommendedName>
</protein>
<dbReference type="SUPFAM" id="SSF46938">
    <property type="entry name" value="CRAL/TRIO N-terminal domain"/>
    <property type="match status" value="1"/>
</dbReference>
<dbReference type="PRINTS" id="PR00180">
    <property type="entry name" value="CRETINALDHBP"/>
</dbReference>
<dbReference type="Gene3D" id="3.40.525.10">
    <property type="entry name" value="CRAL-TRIO lipid binding domain"/>
    <property type="match status" value="1"/>
</dbReference>
<dbReference type="EMBL" id="JARPUR010000007">
    <property type="protein sequence ID" value="KAK4873032.1"/>
    <property type="molecule type" value="Genomic_DNA"/>
</dbReference>
<organism evidence="3 4">
    <name type="scientific">Aquatica leii</name>
    <dbReference type="NCBI Taxonomy" id="1421715"/>
    <lineage>
        <taxon>Eukaryota</taxon>
        <taxon>Metazoa</taxon>
        <taxon>Ecdysozoa</taxon>
        <taxon>Arthropoda</taxon>
        <taxon>Hexapoda</taxon>
        <taxon>Insecta</taxon>
        <taxon>Pterygota</taxon>
        <taxon>Neoptera</taxon>
        <taxon>Endopterygota</taxon>
        <taxon>Coleoptera</taxon>
        <taxon>Polyphaga</taxon>
        <taxon>Elateriformia</taxon>
        <taxon>Elateroidea</taxon>
        <taxon>Lampyridae</taxon>
        <taxon>Luciolinae</taxon>
        <taxon>Aquatica</taxon>
    </lineage>
</organism>
<dbReference type="CDD" id="cd00170">
    <property type="entry name" value="SEC14"/>
    <property type="match status" value="1"/>
</dbReference>
<dbReference type="PROSITE" id="PS50191">
    <property type="entry name" value="CRAL_TRIO"/>
    <property type="match status" value="1"/>
</dbReference>
<keyword evidence="4" id="KW-1185">Reference proteome</keyword>
<dbReference type="SMART" id="SM01100">
    <property type="entry name" value="CRAL_TRIO_N"/>
    <property type="match status" value="1"/>
</dbReference>
<dbReference type="SMART" id="SM00516">
    <property type="entry name" value="SEC14"/>
    <property type="match status" value="1"/>
</dbReference>
<feature type="domain" description="CRAL-TRIO" evidence="2">
    <location>
        <begin position="219"/>
        <end position="382"/>
    </location>
</feature>
<evidence type="ECO:0000259" key="2">
    <source>
        <dbReference type="PROSITE" id="PS50191"/>
    </source>
</evidence>
<dbReference type="Gene3D" id="1.20.5.1200">
    <property type="entry name" value="Alpha-tocopherol transfer"/>
    <property type="match status" value="1"/>
</dbReference>
<evidence type="ECO:0000313" key="4">
    <source>
        <dbReference type="Proteomes" id="UP001353858"/>
    </source>
</evidence>
<dbReference type="AlphaFoldDB" id="A0AAN7SBV8"/>
<dbReference type="InterPro" id="IPR011074">
    <property type="entry name" value="CRAL/TRIO_N_dom"/>
</dbReference>
<sequence>MHRTYQSGAAKRRKAAEEKQMISKLPKLTKYFSSPTVRESAAPIPTDSAAPIPTDSDKELQLPPSPVAQEDATPSTSTDTAAPTVLRRDCKELQQPQTGDLQETHQTKMSTTQLFINQPWKNGLSFNNEKNEKLADRVQEIAVRELKEDEKTREQCLSQLREWIKQNKDIENCITDDSFLLRFLRVKKYSLHLSQQMILKYLNLRKCFNHIFAQLDYLDPKVNQLLNNGYIFASPFKDKHGRRIVITTPRKFDTSVYNSTDMARAHIITYETLIEDEDNQIVGVTHIADVAGASPSLITMWSINEFATLVTWGEQSFPMRHKEIHILNMPSMYKYVYDFAASRVSQKLQDRAKTYDSEEQLHGVLDSMLLPSEYGGVMPMSEMVELWKQELAAKRNRLLSYDKMNLLSDEGIIRRKTKIDQDNLSGSFRKLDFD</sequence>
<name>A0AAN7SBV8_9COLE</name>
<reference evidence="4" key="1">
    <citation type="submission" date="2023-01" db="EMBL/GenBank/DDBJ databases">
        <title>Key to firefly adult light organ development and bioluminescence: homeobox transcription factors regulate luciferase expression and transportation to peroxisome.</title>
        <authorList>
            <person name="Fu X."/>
        </authorList>
    </citation>
    <scope>NUCLEOTIDE SEQUENCE [LARGE SCALE GENOMIC DNA]</scope>
</reference>
<gene>
    <name evidence="3" type="ORF">RN001_015061</name>
</gene>
<dbReference type="Pfam" id="PF00650">
    <property type="entry name" value="CRAL_TRIO"/>
    <property type="match status" value="1"/>
</dbReference>
<dbReference type="PANTHER" id="PTHR10174">
    <property type="entry name" value="ALPHA-TOCOPHEROL TRANSFER PROTEIN-RELATED"/>
    <property type="match status" value="1"/>
</dbReference>
<feature type="region of interest" description="Disordered" evidence="1">
    <location>
        <begin position="1"/>
        <end position="85"/>
    </location>
</feature>
<evidence type="ECO:0000256" key="1">
    <source>
        <dbReference type="SAM" id="MobiDB-lite"/>
    </source>
</evidence>
<dbReference type="GO" id="GO:0016020">
    <property type="term" value="C:membrane"/>
    <property type="evidence" value="ECO:0007669"/>
    <property type="project" value="TreeGrafter"/>
</dbReference>
<dbReference type="GO" id="GO:1902936">
    <property type="term" value="F:phosphatidylinositol bisphosphate binding"/>
    <property type="evidence" value="ECO:0007669"/>
    <property type="project" value="TreeGrafter"/>
</dbReference>
<dbReference type="InterPro" id="IPR036273">
    <property type="entry name" value="CRAL/TRIO_N_dom_sf"/>
</dbReference>
<dbReference type="InterPro" id="IPR036865">
    <property type="entry name" value="CRAL-TRIO_dom_sf"/>
</dbReference>
<dbReference type="PANTHER" id="PTHR10174:SF120">
    <property type="entry name" value="CELLULAR RETINALDEHYDE BINDING PROTEIN"/>
    <property type="match status" value="1"/>
</dbReference>
<dbReference type="SUPFAM" id="SSF52087">
    <property type="entry name" value="CRAL/TRIO domain"/>
    <property type="match status" value="1"/>
</dbReference>
<proteinExistence type="predicted"/>
<dbReference type="InterPro" id="IPR001251">
    <property type="entry name" value="CRAL-TRIO_dom"/>
</dbReference>
<comment type="caution">
    <text evidence="3">The sequence shown here is derived from an EMBL/GenBank/DDBJ whole genome shotgun (WGS) entry which is preliminary data.</text>
</comment>
<dbReference type="Gene3D" id="1.10.8.20">
    <property type="entry name" value="N-terminal domain of phosphatidylinositol transfer protein sec14p"/>
    <property type="match status" value="1"/>
</dbReference>
<evidence type="ECO:0000313" key="3">
    <source>
        <dbReference type="EMBL" id="KAK4873032.1"/>
    </source>
</evidence>
<feature type="compositionally biased region" description="Low complexity" evidence="1">
    <location>
        <begin position="71"/>
        <end position="84"/>
    </location>
</feature>
<accession>A0AAN7SBV8</accession>
<dbReference type="Proteomes" id="UP001353858">
    <property type="component" value="Unassembled WGS sequence"/>
</dbReference>